<sequence>MCHLHTRGHSIAIAYPAQGICWVSTAGTQNPDTAILDHLLSLKNAPSTVCWPEHMMEHFCPFIWQRATILSLPKQTRFHCMYAASLTPWTPPHNSAICRVFIHAAQQKGS</sequence>
<proteinExistence type="predicted"/>
<evidence type="ECO:0000313" key="1">
    <source>
        <dbReference type="EMBL" id="CAE0806036.1"/>
    </source>
</evidence>
<reference evidence="1" key="1">
    <citation type="submission" date="2021-01" db="EMBL/GenBank/DDBJ databases">
        <authorList>
            <person name="Corre E."/>
            <person name="Pelletier E."/>
            <person name="Niang G."/>
            <person name="Scheremetjew M."/>
            <person name="Finn R."/>
            <person name="Kale V."/>
            <person name="Holt S."/>
            <person name="Cochrane G."/>
            <person name="Meng A."/>
            <person name="Brown T."/>
            <person name="Cohen L."/>
        </authorList>
    </citation>
    <scope>NUCLEOTIDE SEQUENCE</scope>
    <source>
        <strain evidence="1">CCMP1594</strain>
    </source>
</reference>
<organism evidence="1">
    <name type="scientific">Eutreptiella gymnastica</name>
    <dbReference type="NCBI Taxonomy" id="73025"/>
    <lineage>
        <taxon>Eukaryota</taxon>
        <taxon>Discoba</taxon>
        <taxon>Euglenozoa</taxon>
        <taxon>Euglenida</taxon>
        <taxon>Spirocuta</taxon>
        <taxon>Euglenophyceae</taxon>
        <taxon>Eutreptiales</taxon>
        <taxon>Eutreptiaceae</taxon>
        <taxon>Eutreptiella</taxon>
    </lineage>
</organism>
<protein>
    <submittedName>
        <fullName evidence="1">Uncharacterized protein</fullName>
    </submittedName>
</protein>
<name>A0A7S4CTI0_9EUGL</name>
<gene>
    <name evidence="1" type="ORF">EGYM00163_LOCUS17162</name>
</gene>
<dbReference type="EMBL" id="HBJA01048574">
    <property type="protein sequence ID" value="CAE0806036.1"/>
    <property type="molecule type" value="Transcribed_RNA"/>
</dbReference>
<accession>A0A7S4CTI0</accession>
<dbReference type="AlphaFoldDB" id="A0A7S4CTI0"/>